<keyword evidence="11" id="KW-0418">Kinase</keyword>
<proteinExistence type="inferred from homology"/>
<accession>A0A553P7H7</accession>
<dbReference type="GO" id="GO:0005524">
    <property type="term" value="F:ATP binding"/>
    <property type="evidence" value="ECO:0007669"/>
    <property type="project" value="UniProtKB-UniRule"/>
</dbReference>
<dbReference type="CDD" id="cd14119">
    <property type="entry name" value="STKc_LKB1"/>
    <property type="match status" value="1"/>
</dbReference>
<comment type="subcellular location">
    <subcellularLocation>
        <location evidence="3">Cytoplasm</location>
    </subcellularLocation>
</comment>
<dbReference type="FunFam" id="3.30.200.20:FF:000235">
    <property type="entry name" value="serine/threonine-protein kinase STK11"/>
    <property type="match status" value="1"/>
</dbReference>
<keyword evidence="6" id="KW-0963">Cytoplasm</keyword>
<feature type="region of interest" description="Disordered" evidence="19">
    <location>
        <begin position="452"/>
        <end position="482"/>
    </location>
</feature>
<feature type="binding site" evidence="17">
    <location>
        <position position="159"/>
    </location>
    <ligand>
        <name>ATP</name>
        <dbReference type="ChEBI" id="CHEBI:30616"/>
    </ligand>
</feature>
<keyword evidence="22" id="KW-1185">Reference proteome</keyword>
<organism evidence="21 22">
    <name type="scientific">Tigriopus californicus</name>
    <name type="common">Marine copepod</name>
    <dbReference type="NCBI Taxonomy" id="6832"/>
    <lineage>
        <taxon>Eukaryota</taxon>
        <taxon>Metazoa</taxon>
        <taxon>Ecdysozoa</taxon>
        <taxon>Arthropoda</taxon>
        <taxon>Crustacea</taxon>
        <taxon>Multicrustacea</taxon>
        <taxon>Hexanauplia</taxon>
        <taxon>Copepoda</taxon>
        <taxon>Harpacticoida</taxon>
        <taxon>Harpacticidae</taxon>
        <taxon>Tigriopus</taxon>
    </lineage>
</organism>
<feature type="domain" description="Protein kinase" evidence="20">
    <location>
        <begin position="130"/>
        <end position="390"/>
    </location>
</feature>
<comment type="cofactor">
    <cofactor evidence="1">
        <name>Mn(2+)</name>
        <dbReference type="ChEBI" id="CHEBI:29035"/>
    </cofactor>
</comment>
<evidence type="ECO:0000256" key="10">
    <source>
        <dbReference type="ARBA" id="ARBA00022741"/>
    </source>
</evidence>
<dbReference type="EMBL" id="VCGU01000007">
    <property type="protein sequence ID" value="TRY73629.1"/>
    <property type="molecule type" value="Genomic_DNA"/>
</dbReference>
<evidence type="ECO:0000256" key="6">
    <source>
        <dbReference type="ARBA" id="ARBA00022490"/>
    </source>
</evidence>
<dbReference type="SUPFAM" id="SSF56112">
    <property type="entry name" value="Protein kinase-like (PK-like)"/>
    <property type="match status" value="1"/>
</dbReference>
<dbReference type="FunFam" id="1.10.510.10:FF:001234">
    <property type="entry name" value="Serine/threonine-protein kinase par-4"/>
    <property type="match status" value="1"/>
</dbReference>
<dbReference type="OrthoDB" id="3821113at2759"/>
<dbReference type="GO" id="GO:0030010">
    <property type="term" value="P:establishment of cell polarity"/>
    <property type="evidence" value="ECO:0007669"/>
    <property type="project" value="InterPro"/>
</dbReference>
<dbReference type="GO" id="GO:0004674">
    <property type="term" value="F:protein serine/threonine kinase activity"/>
    <property type="evidence" value="ECO:0007669"/>
    <property type="project" value="UniProtKB-KW"/>
</dbReference>
<keyword evidence="13" id="KW-0460">Magnesium</keyword>
<evidence type="ECO:0000256" key="8">
    <source>
        <dbReference type="ARBA" id="ARBA00022679"/>
    </source>
</evidence>
<comment type="cofactor">
    <cofactor evidence="2">
        <name>Mg(2+)</name>
        <dbReference type="ChEBI" id="CHEBI:18420"/>
    </cofactor>
</comment>
<evidence type="ECO:0000256" key="16">
    <source>
        <dbReference type="ARBA" id="ARBA00048679"/>
    </source>
</evidence>
<evidence type="ECO:0000256" key="11">
    <source>
        <dbReference type="ARBA" id="ARBA00022777"/>
    </source>
</evidence>
<dbReference type="InterPro" id="IPR017441">
    <property type="entry name" value="Protein_kinase_ATP_BS"/>
</dbReference>
<keyword evidence="14" id="KW-0464">Manganese</keyword>
<evidence type="ECO:0000256" key="19">
    <source>
        <dbReference type="SAM" id="MobiDB-lite"/>
    </source>
</evidence>
<evidence type="ECO:0000256" key="14">
    <source>
        <dbReference type="ARBA" id="ARBA00023211"/>
    </source>
</evidence>
<evidence type="ECO:0000256" key="4">
    <source>
        <dbReference type="ARBA" id="ARBA00009985"/>
    </source>
</evidence>
<reference evidence="21 22" key="1">
    <citation type="journal article" date="2018" name="Nat. Ecol. Evol.">
        <title>Genomic signatures of mitonuclear coevolution across populations of Tigriopus californicus.</title>
        <authorList>
            <person name="Barreto F.S."/>
            <person name="Watson E.T."/>
            <person name="Lima T.G."/>
            <person name="Willett C.S."/>
            <person name="Edmands S."/>
            <person name="Li W."/>
            <person name="Burton R.S."/>
        </authorList>
    </citation>
    <scope>NUCLEOTIDE SEQUENCE [LARGE SCALE GENOMIC DNA]</scope>
    <source>
        <strain evidence="21 22">San Diego</strain>
    </source>
</reference>
<comment type="catalytic activity">
    <reaction evidence="15">
        <text>L-threonyl-[protein] + ATP = O-phospho-L-threonyl-[protein] + ADP + H(+)</text>
        <dbReference type="Rhea" id="RHEA:46608"/>
        <dbReference type="Rhea" id="RHEA-COMP:11060"/>
        <dbReference type="Rhea" id="RHEA-COMP:11605"/>
        <dbReference type="ChEBI" id="CHEBI:15378"/>
        <dbReference type="ChEBI" id="CHEBI:30013"/>
        <dbReference type="ChEBI" id="CHEBI:30616"/>
        <dbReference type="ChEBI" id="CHEBI:61977"/>
        <dbReference type="ChEBI" id="CHEBI:456216"/>
        <dbReference type="EC" id="2.7.11.1"/>
    </reaction>
</comment>
<dbReference type="GO" id="GO:0046872">
    <property type="term" value="F:metal ion binding"/>
    <property type="evidence" value="ECO:0007669"/>
    <property type="project" value="UniProtKB-KW"/>
</dbReference>
<dbReference type="PROSITE" id="PS00107">
    <property type="entry name" value="PROTEIN_KINASE_ATP"/>
    <property type="match status" value="1"/>
</dbReference>
<evidence type="ECO:0000256" key="13">
    <source>
        <dbReference type="ARBA" id="ARBA00022842"/>
    </source>
</evidence>
<dbReference type="Gene3D" id="3.30.200.20">
    <property type="entry name" value="Phosphorylase Kinase, domain 1"/>
    <property type="match status" value="1"/>
</dbReference>
<dbReference type="GO" id="GO:0035556">
    <property type="term" value="P:intracellular signal transduction"/>
    <property type="evidence" value="ECO:0007669"/>
    <property type="project" value="TreeGrafter"/>
</dbReference>
<comment type="caution">
    <text evidence="21">The sequence shown here is derived from an EMBL/GenBank/DDBJ whole genome shotgun (WGS) entry which is preliminary data.</text>
</comment>
<dbReference type="GO" id="GO:0001558">
    <property type="term" value="P:regulation of cell growth"/>
    <property type="evidence" value="ECO:0007669"/>
    <property type="project" value="InterPro"/>
</dbReference>
<comment type="catalytic activity">
    <reaction evidence="16">
        <text>L-seryl-[protein] + ATP = O-phospho-L-seryl-[protein] + ADP + H(+)</text>
        <dbReference type="Rhea" id="RHEA:17989"/>
        <dbReference type="Rhea" id="RHEA-COMP:9863"/>
        <dbReference type="Rhea" id="RHEA-COMP:11604"/>
        <dbReference type="ChEBI" id="CHEBI:15378"/>
        <dbReference type="ChEBI" id="CHEBI:29999"/>
        <dbReference type="ChEBI" id="CHEBI:30616"/>
        <dbReference type="ChEBI" id="CHEBI:83421"/>
        <dbReference type="ChEBI" id="CHEBI:456216"/>
        <dbReference type="EC" id="2.7.11.1"/>
    </reaction>
</comment>
<dbReference type="InterPro" id="IPR011009">
    <property type="entry name" value="Kinase-like_dom_sf"/>
</dbReference>
<dbReference type="Gene3D" id="1.10.510.10">
    <property type="entry name" value="Transferase(Phosphotransferase) domain 1"/>
    <property type="match status" value="1"/>
</dbReference>
<keyword evidence="8" id="KW-0808">Transferase</keyword>
<evidence type="ECO:0000259" key="20">
    <source>
        <dbReference type="PROSITE" id="PS50011"/>
    </source>
</evidence>
<protein>
    <recommendedName>
        <fullName evidence="5">non-specific serine/threonine protein kinase</fullName>
        <ecNumber evidence="5">2.7.11.1</ecNumber>
    </recommendedName>
</protein>
<keyword evidence="9" id="KW-0479">Metal-binding</keyword>
<sequence>MADGRSRPESGGYADDDGPPPTASFQLGIEDSQEHLDELQFSLVHSQDADKEDIAEEIEALTCRSVAAHGPEEGFDSLDGYSGRGSSRAFRPHSVEFEDTLSEMMTIQRVDSQDVLFDSRPKKAKIIGQYVIGDLLGEGSYAKVKEAMHQDQLIRRAIKIMKRKKLKRIPKGEENVEKEIRLLGRLSHANVMSLIEVLYNEEKGKIYLVLEYCCGVLKDMLDAADRHRFPMWQAHFYFGQLLEGLSYLYSKRVIHKDIKPGNLLLNTAHVLKICDFGVAEELDLFAPDDTITTSQGTPTFQPPEIANGADAFAGFKIDIWSSGVTLYNFVTGSYPFEGETIFRLFENIATCEFEVPSHVGPVLEDLIRGMLAKAPEHRLTLVQVQSHDWVRKRIPPNEPAVPVKLRADDDLGLSSTVLPYICDILSREEFEEDHQGLTECPMLVTGHELNQESHHANGNGAGHSSGTRGTRGTRGSSSDEKTTKCIKVRKLGSCLLS</sequence>
<dbReference type="GO" id="GO:0042593">
    <property type="term" value="P:glucose homeostasis"/>
    <property type="evidence" value="ECO:0007669"/>
    <property type="project" value="InterPro"/>
</dbReference>
<dbReference type="SMART" id="SM00220">
    <property type="entry name" value="S_TKc"/>
    <property type="match status" value="1"/>
</dbReference>
<dbReference type="InterPro" id="IPR000719">
    <property type="entry name" value="Prot_kinase_dom"/>
</dbReference>
<dbReference type="PANTHER" id="PTHR24346">
    <property type="entry name" value="MAP/MICROTUBULE AFFINITY-REGULATING KINASE"/>
    <property type="match status" value="1"/>
</dbReference>
<dbReference type="AlphaFoldDB" id="A0A553P7H7"/>
<evidence type="ECO:0000256" key="15">
    <source>
        <dbReference type="ARBA" id="ARBA00047899"/>
    </source>
</evidence>
<dbReference type="InterPro" id="IPR008271">
    <property type="entry name" value="Ser/Thr_kinase_AS"/>
</dbReference>
<evidence type="ECO:0000256" key="2">
    <source>
        <dbReference type="ARBA" id="ARBA00001946"/>
    </source>
</evidence>
<evidence type="ECO:0000313" key="21">
    <source>
        <dbReference type="EMBL" id="TRY73629.1"/>
    </source>
</evidence>
<comment type="similarity">
    <text evidence="4">Belongs to the protein kinase superfamily. CAMK Ser/Thr protein kinase family. LKB1 subfamily.</text>
</comment>
<feature type="region of interest" description="Disordered" evidence="19">
    <location>
        <begin position="1"/>
        <end position="26"/>
    </location>
</feature>
<dbReference type="PROSITE" id="PS50011">
    <property type="entry name" value="PROTEIN_KINASE_DOM"/>
    <property type="match status" value="1"/>
</dbReference>
<dbReference type="Pfam" id="PF00069">
    <property type="entry name" value="Pkinase"/>
    <property type="match status" value="1"/>
</dbReference>
<dbReference type="GO" id="GO:0005737">
    <property type="term" value="C:cytoplasm"/>
    <property type="evidence" value="ECO:0007669"/>
    <property type="project" value="UniProtKB-SubCell"/>
</dbReference>
<dbReference type="InterPro" id="IPR039154">
    <property type="entry name" value="LKB1_c"/>
</dbReference>
<gene>
    <name evidence="21" type="ORF">TCAL_13050</name>
</gene>
<evidence type="ECO:0000256" key="12">
    <source>
        <dbReference type="ARBA" id="ARBA00022840"/>
    </source>
</evidence>
<keyword evidence="7 18" id="KW-0723">Serine/threonine-protein kinase</keyword>
<evidence type="ECO:0000256" key="9">
    <source>
        <dbReference type="ARBA" id="ARBA00022723"/>
    </source>
</evidence>
<evidence type="ECO:0000256" key="3">
    <source>
        <dbReference type="ARBA" id="ARBA00004496"/>
    </source>
</evidence>
<dbReference type="PANTHER" id="PTHR24346:SF94">
    <property type="entry name" value="NON-SPECIFIC SERINE_THREONINE PROTEIN KINASE"/>
    <property type="match status" value="1"/>
</dbReference>
<evidence type="ECO:0000256" key="5">
    <source>
        <dbReference type="ARBA" id="ARBA00012513"/>
    </source>
</evidence>
<dbReference type="GO" id="GO:0030295">
    <property type="term" value="F:protein kinase activator activity"/>
    <property type="evidence" value="ECO:0007669"/>
    <property type="project" value="InterPro"/>
</dbReference>
<feature type="compositionally biased region" description="Low complexity" evidence="19">
    <location>
        <begin position="464"/>
        <end position="476"/>
    </location>
</feature>
<evidence type="ECO:0000256" key="18">
    <source>
        <dbReference type="RuleBase" id="RU000304"/>
    </source>
</evidence>
<dbReference type="PROSITE" id="PS00108">
    <property type="entry name" value="PROTEIN_KINASE_ST"/>
    <property type="match status" value="1"/>
</dbReference>
<keyword evidence="12 17" id="KW-0067">ATP-binding</keyword>
<evidence type="ECO:0000256" key="17">
    <source>
        <dbReference type="PROSITE-ProRule" id="PRU10141"/>
    </source>
</evidence>
<name>A0A553P7H7_TIGCA</name>
<dbReference type="Proteomes" id="UP000318571">
    <property type="component" value="Chromosome 3"/>
</dbReference>
<dbReference type="STRING" id="6832.A0A553P7H7"/>
<evidence type="ECO:0000256" key="1">
    <source>
        <dbReference type="ARBA" id="ARBA00001936"/>
    </source>
</evidence>
<evidence type="ECO:0000256" key="7">
    <source>
        <dbReference type="ARBA" id="ARBA00022527"/>
    </source>
</evidence>
<dbReference type="EC" id="2.7.11.1" evidence="5"/>
<keyword evidence="10 17" id="KW-0547">Nucleotide-binding</keyword>
<evidence type="ECO:0000313" key="22">
    <source>
        <dbReference type="Proteomes" id="UP000318571"/>
    </source>
</evidence>